<accession>A0ABV5WF15</accession>
<keyword evidence="2" id="KW-1185">Reference proteome</keyword>
<dbReference type="Proteomes" id="UP001589609">
    <property type="component" value="Unassembled WGS sequence"/>
</dbReference>
<name>A0ABV5WF15_9BACI</name>
<organism evidence="1 2">
    <name type="scientific">Ectobacillus funiculus</name>
    <dbReference type="NCBI Taxonomy" id="137993"/>
    <lineage>
        <taxon>Bacteria</taxon>
        <taxon>Bacillati</taxon>
        <taxon>Bacillota</taxon>
        <taxon>Bacilli</taxon>
        <taxon>Bacillales</taxon>
        <taxon>Bacillaceae</taxon>
        <taxon>Ectobacillus</taxon>
    </lineage>
</organism>
<protein>
    <submittedName>
        <fullName evidence="1">Uncharacterized protein</fullName>
    </submittedName>
</protein>
<evidence type="ECO:0000313" key="2">
    <source>
        <dbReference type="Proteomes" id="UP001589609"/>
    </source>
</evidence>
<sequence length="43" mass="4784">MVLTIMIKINESSAAARSQNIKQAAAQTKVTVFTRKSEFILLM</sequence>
<comment type="caution">
    <text evidence="1">The sequence shown here is derived from an EMBL/GenBank/DDBJ whole genome shotgun (WGS) entry which is preliminary data.</text>
</comment>
<dbReference type="EMBL" id="JBHMAF010000064">
    <property type="protein sequence ID" value="MFB9759195.1"/>
    <property type="molecule type" value="Genomic_DNA"/>
</dbReference>
<reference evidence="1 2" key="1">
    <citation type="submission" date="2024-09" db="EMBL/GenBank/DDBJ databases">
        <authorList>
            <person name="Sun Q."/>
            <person name="Mori K."/>
        </authorList>
    </citation>
    <scope>NUCLEOTIDE SEQUENCE [LARGE SCALE GENOMIC DNA]</scope>
    <source>
        <strain evidence="1 2">JCM 11201</strain>
    </source>
</reference>
<proteinExistence type="predicted"/>
<evidence type="ECO:0000313" key="1">
    <source>
        <dbReference type="EMBL" id="MFB9759195.1"/>
    </source>
</evidence>
<gene>
    <name evidence="1" type="ORF">ACFFMS_12155</name>
</gene>